<organism evidence="10 11">
    <name type="scientific">Desulfococcus multivorans DSM 2059</name>
    <dbReference type="NCBI Taxonomy" id="1121405"/>
    <lineage>
        <taxon>Bacteria</taxon>
        <taxon>Pseudomonadati</taxon>
        <taxon>Thermodesulfobacteriota</taxon>
        <taxon>Desulfobacteria</taxon>
        <taxon>Desulfobacterales</taxon>
        <taxon>Desulfococcaceae</taxon>
        <taxon>Desulfococcus</taxon>
    </lineage>
</organism>
<dbReference type="InterPro" id="IPR027417">
    <property type="entry name" value="P-loop_NTPase"/>
</dbReference>
<dbReference type="InterPro" id="IPR003439">
    <property type="entry name" value="ABC_transporter-like_ATP-bd"/>
</dbReference>
<keyword evidence="6 7" id="KW-0472">Membrane</keyword>
<dbReference type="Pfam" id="PF00664">
    <property type="entry name" value="ABC_membrane"/>
    <property type="match status" value="1"/>
</dbReference>
<feature type="transmembrane region" description="Helical" evidence="7">
    <location>
        <begin position="129"/>
        <end position="153"/>
    </location>
</feature>
<dbReference type="InterPro" id="IPR039421">
    <property type="entry name" value="Type_1_exporter"/>
</dbReference>
<dbReference type="STRING" id="897.B2D07_17370"/>
<keyword evidence="4" id="KW-0067">ATP-binding</keyword>
<keyword evidence="3" id="KW-0547">Nucleotide-binding</keyword>
<name>S7U5M1_DESML</name>
<dbReference type="EMBL" id="ATHJ01000022">
    <property type="protein sequence ID" value="EPR44637.1"/>
    <property type="molecule type" value="Genomic_DNA"/>
</dbReference>
<evidence type="ECO:0000256" key="3">
    <source>
        <dbReference type="ARBA" id="ARBA00022741"/>
    </source>
</evidence>
<keyword evidence="2 7" id="KW-0812">Transmembrane</keyword>
<feature type="domain" description="ABC transmembrane type-1" evidence="9">
    <location>
        <begin position="20"/>
        <end position="302"/>
    </location>
</feature>
<dbReference type="InterPro" id="IPR003593">
    <property type="entry name" value="AAA+_ATPase"/>
</dbReference>
<dbReference type="PROSITE" id="PS50929">
    <property type="entry name" value="ABC_TM1F"/>
    <property type="match status" value="1"/>
</dbReference>
<dbReference type="PROSITE" id="PS00211">
    <property type="entry name" value="ABC_TRANSPORTER_1"/>
    <property type="match status" value="1"/>
</dbReference>
<dbReference type="SMART" id="SM00382">
    <property type="entry name" value="AAA"/>
    <property type="match status" value="1"/>
</dbReference>
<dbReference type="SUPFAM" id="SSF90123">
    <property type="entry name" value="ABC transporter transmembrane region"/>
    <property type="match status" value="1"/>
</dbReference>
<evidence type="ECO:0000256" key="2">
    <source>
        <dbReference type="ARBA" id="ARBA00022692"/>
    </source>
</evidence>
<evidence type="ECO:0000313" key="10">
    <source>
        <dbReference type="EMBL" id="EPR44637.1"/>
    </source>
</evidence>
<accession>S7U5M1</accession>
<evidence type="ECO:0000256" key="4">
    <source>
        <dbReference type="ARBA" id="ARBA00022840"/>
    </source>
</evidence>
<protein>
    <submittedName>
        <fullName evidence="10">ABC transporter transmembrane region</fullName>
    </submittedName>
</protein>
<comment type="caution">
    <text evidence="10">The sequence shown here is derived from an EMBL/GenBank/DDBJ whole genome shotgun (WGS) entry which is preliminary data.</text>
</comment>
<dbReference type="PATRIC" id="fig|1121405.3.peg.332"/>
<feature type="transmembrane region" description="Helical" evidence="7">
    <location>
        <begin position="56"/>
        <end position="76"/>
    </location>
</feature>
<dbReference type="GO" id="GO:0005886">
    <property type="term" value="C:plasma membrane"/>
    <property type="evidence" value="ECO:0007669"/>
    <property type="project" value="UniProtKB-SubCell"/>
</dbReference>
<keyword evidence="11" id="KW-1185">Reference proteome</keyword>
<dbReference type="AlphaFoldDB" id="S7U5M1"/>
<feature type="transmembrane region" description="Helical" evidence="7">
    <location>
        <begin position="249"/>
        <end position="267"/>
    </location>
</feature>
<evidence type="ECO:0000313" key="11">
    <source>
        <dbReference type="Proteomes" id="UP000014977"/>
    </source>
</evidence>
<reference evidence="10 11" key="1">
    <citation type="journal article" date="2013" name="Genome Announc.">
        <title>Draft genome sequences for three mercury-methylating, sulfate-reducing bacteria.</title>
        <authorList>
            <person name="Brown S.D."/>
            <person name="Hurt R.A.Jr."/>
            <person name="Gilmour C.C."/>
            <person name="Elias D.A."/>
        </authorList>
    </citation>
    <scope>NUCLEOTIDE SEQUENCE [LARGE SCALE GENOMIC DNA]</scope>
    <source>
        <strain evidence="10 11">DSM 2059</strain>
    </source>
</reference>
<evidence type="ECO:0000256" key="5">
    <source>
        <dbReference type="ARBA" id="ARBA00022989"/>
    </source>
</evidence>
<keyword evidence="5 7" id="KW-1133">Transmembrane helix</keyword>
<dbReference type="PROSITE" id="PS50893">
    <property type="entry name" value="ABC_TRANSPORTER_2"/>
    <property type="match status" value="1"/>
</dbReference>
<dbReference type="GO" id="GO:0016887">
    <property type="term" value="F:ATP hydrolysis activity"/>
    <property type="evidence" value="ECO:0007669"/>
    <property type="project" value="InterPro"/>
</dbReference>
<dbReference type="PANTHER" id="PTHR43394:SF1">
    <property type="entry name" value="ATP-BINDING CASSETTE SUB-FAMILY B MEMBER 10, MITOCHONDRIAL"/>
    <property type="match status" value="1"/>
</dbReference>
<evidence type="ECO:0000259" key="9">
    <source>
        <dbReference type="PROSITE" id="PS50929"/>
    </source>
</evidence>
<feature type="domain" description="ABC transporter" evidence="8">
    <location>
        <begin position="336"/>
        <end position="850"/>
    </location>
</feature>
<evidence type="ECO:0000256" key="6">
    <source>
        <dbReference type="ARBA" id="ARBA00023136"/>
    </source>
</evidence>
<dbReference type="Proteomes" id="UP000014977">
    <property type="component" value="Unassembled WGS sequence"/>
</dbReference>
<dbReference type="OrthoDB" id="9772049at2"/>
<dbReference type="eggNOG" id="COG1132">
    <property type="taxonomic scope" value="Bacteria"/>
</dbReference>
<dbReference type="GO" id="GO:0005524">
    <property type="term" value="F:ATP binding"/>
    <property type="evidence" value="ECO:0007669"/>
    <property type="project" value="UniProtKB-KW"/>
</dbReference>
<dbReference type="SUPFAM" id="SSF52540">
    <property type="entry name" value="P-loop containing nucleoside triphosphate hydrolases"/>
    <property type="match status" value="1"/>
</dbReference>
<feature type="transmembrane region" description="Helical" evidence="7">
    <location>
        <begin position="159"/>
        <end position="177"/>
    </location>
</feature>
<dbReference type="Gene3D" id="3.40.50.300">
    <property type="entry name" value="P-loop containing nucleotide triphosphate hydrolases"/>
    <property type="match status" value="2"/>
</dbReference>
<evidence type="ECO:0000259" key="8">
    <source>
        <dbReference type="PROSITE" id="PS50893"/>
    </source>
</evidence>
<dbReference type="InterPro" id="IPR036640">
    <property type="entry name" value="ABC1_TM_sf"/>
</dbReference>
<evidence type="ECO:0000256" key="7">
    <source>
        <dbReference type="SAM" id="Phobius"/>
    </source>
</evidence>
<dbReference type="RefSeq" id="WP_020875336.1">
    <property type="nucleotide sequence ID" value="NZ_ATHJ01000022.1"/>
</dbReference>
<feature type="transmembrane region" description="Helical" evidence="7">
    <location>
        <begin position="17"/>
        <end position="35"/>
    </location>
</feature>
<dbReference type="InterPro" id="IPR017871">
    <property type="entry name" value="ABC_transporter-like_CS"/>
</dbReference>
<sequence length="852" mass="95533">MVTQKPLFYWIFHRCRLLQAGLLLIILAGLFFRVFPLEMQKRIVNTAIHLKQTDLLIRYCLLYLGAVLLAGILKYAANVLQKYLGQKILLEIRTALYAHILQLPLGFFRRTPPGTVITAMTGELGAVGHFIGGALAVPVTAVLTLLAFAGYMIWLDPMLGVMSIALYPLELVIVPILQRRYNRLNTQRVDVVRSAANTIGEAVSGIHEIQGNAGYRLEGEKAGRRFETLFSLANRLFVLKFGIKFTNNLFQNIGPFILFLVGGYLAIHGRFTLGALVAFLSAYEKIYDPWKELIEYYQELQDARVRYRRVMACFDATPEFEVSPVGREIYPLAGRIQVNRLEYAIEGGMALLKDINFELSPGEQMALVGFSGSGKSTLAMLVGQLYRHSRGRILIDGRDISTLTKADVSRNIGFVAQHPFIFDGSVRENLLYAIQARASSGDEAAGSHLPDRSVLLDMVRKVGLGDDVVRWGLNTVITEGRRGRFMEKVFEMRRLVHEKLVESHSDAVEFYDVNQFLRHVPLFRNLLFGDGGRDGFTLEGITGNRRFMRFLRETDLEEPLVRLGWNLARETVHLLQDLRDDDFFFGSSPIPSDQFDVYRDLVSRLEASGQETPARDDRMRLLDLALGYIPARHKMAAISERLAEKILAARHRFIQEVAGMDIAYCREATERFIKGEDPGPPGAGRGLYCPTEYLFSRTVMENIVFGTPRSDDAAETSVLRDVVVDRLSESGLLDDIMELGLDFQVGSKGDRLSGGQRQKIAIARAFLKGAPILILDEATASLDNTSQGKIQRYLERDLGGKTTVIAVLHRLDLTRTYDRIAVLRNGAVVESGTFAELMAQKGAFYELFHGQG</sequence>
<dbReference type="InterPro" id="IPR011527">
    <property type="entry name" value="ABC1_TM_dom"/>
</dbReference>
<dbReference type="Pfam" id="PF00005">
    <property type="entry name" value="ABC_tran"/>
    <property type="match status" value="2"/>
</dbReference>
<gene>
    <name evidence="10" type="ORF">dsmv_1096</name>
</gene>
<dbReference type="CDD" id="cd07346">
    <property type="entry name" value="ABC_6TM_exporters"/>
    <property type="match status" value="1"/>
</dbReference>
<dbReference type="Gene3D" id="1.20.1560.10">
    <property type="entry name" value="ABC transporter type 1, transmembrane domain"/>
    <property type="match status" value="1"/>
</dbReference>
<dbReference type="GO" id="GO:0015421">
    <property type="term" value="F:ABC-type oligopeptide transporter activity"/>
    <property type="evidence" value="ECO:0007669"/>
    <property type="project" value="TreeGrafter"/>
</dbReference>
<comment type="subcellular location">
    <subcellularLocation>
        <location evidence="1">Cell membrane</location>
        <topology evidence="1">Multi-pass membrane protein</topology>
    </subcellularLocation>
</comment>
<evidence type="ECO:0000256" key="1">
    <source>
        <dbReference type="ARBA" id="ARBA00004651"/>
    </source>
</evidence>
<proteinExistence type="predicted"/>
<dbReference type="PANTHER" id="PTHR43394">
    <property type="entry name" value="ATP-DEPENDENT PERMEASE MDL1, MITOCHONDRIAL"/>
    <property type="match status" value="1"/>
</dbReference>